<feature type="transmembrane region" description="Helical" evidence="4">
    <location>
        <begin position="178"/>
        <end position="199"/>
    </location>
</feature>
<comment type="caution">
    <text evidence="5">The sequence shown here is derived from an EMBL/GenBank/DDBJ whole genome shotgun (WGS) entry which is preliminary data.</text>
</comment>
<keyword evidence="1" id="KW-0677">Repeat</keyword>
<dbReference type="GO" id="GO:0000030">
    <property type="term" value="F:mannosyltransferase activity"/>
    <property type="evidence" value="ECO:0007669"/>
    <property type="project" value="TreeGrafter"/>
</dbReference>
<dbReference type="InterPro" id="IPR052346">
    <property type="entry name" value="O-mannosyl-transferase_TMTC"/>
</dbReference>
<dbReference type="AlphaFoldDB" id="A0A1G1ZKN5"/>
<keyword evidence="2 3" id="KW-0802">TPR repeat</keyword>
<proteinExistence type="predicted"/>
<dbReference type="EMBL" id="MHJI01000023">
    <property type="protein sequence ID" value="OGY65104.1"/>
    <property type="molecule type" value="Genomic_DNA"/>
</dbReference>
<evidence type="ECO:0000313" key="6">
    <source>
        <dbReference type="Proteomes" id="UP000178517"/>
    </source>
</evidence>
<dbReference type="SUPFAM" id="SSF48452">
    <property type="entry name" value="TPR-like"/>
    <property type="match status" value="1"/>
</dbReference>
<dbReference type="GO" id="GO:0030968">
    <property type="term" value="P:endoplasmic reticulum unfolded protein response"/>
    <property type="evidence" value="ECO:0007669"/>
    <property type="project" value="TreeGrafter"/>
</dbReference>
<dbReference type="GO" id="GO:0035269">
    <property type="term" value="P:protein O-linked glycosylation via mannose"/>
    <property type="evidence" value="ECO:0007669"/>
    <property type="project" value="TreeGrafter"/>
</dbReference>
<protein>
    <submittedName>
        <fullName evidence="5">Uncharacterized protein</fullName>
    </submittedName>
</protein>
<evidence type="ECO:0000256" key="3">
    <source>
        <dbReference type="PROSITE-ProRule" id="PRU00339"/>
    </source>
</evidence>
<evidence type="ECO:0000313" key="5">
    <source>
        <dbReference type="EMBL" id="OGY65104.1"/>
    </source>
</evidence>
<evidence type="ECO:0000256" key="4">
    <source>
        <dbReference type="SAM" id="Phobius"/>
    </source>
</evidence>
<evidence type="ECO:0000256" key="1">
    <source>
        <dbReference type="ARBA" id="ARBA00022737"/>
    </source>
</evidence>
<dbReference type="Proteomes" id="UP000178517">
    <property type="component" value="Unassembled WGS sequence"/>
</dbReference>
<organism evidence="5 6">
    <name type="scientific">Candidatus Harrisonbacteria bacterium RIFCSPLOWO2_01_FULL_40_28</name>
    <dbReference type="NCBI Taxonomy" id="1798406"/>
    <lineage>
        <taxon>Bacteria</taxon>
        <taxon>Candidatus Harrisoniibacteriota</taxon>
    </lineage>
</organism>
<feature type="transmembrane region" description="Helical" evidence="4">
    <location>
        <begin position="12"/>
        <end position="29"/>
    </location>
</feature>
<gene>
    <name evidence="5" type="ORF">A3A04_01680</name>
</gene>
<dbReference type="InterPro" id="IPR011990">
    <property type="entry name" value="TPR-like_helical_dom_sf"/>
</dbReference>
<evidence type="ECO:0000256" key="2">
    <source>
        <dbReference type="ARBA" id="ARBA00022803"/>
    </source>
</evidence>
<feature type="transmembrane region" description="Helical" evidence="4">
    <location>
        <begin position="378"/>
        <end position="395"/>
    </location>
</feature>
<feature type="transmembrane region" description="Helical" evidence="4">
    <location>
        <begin position="318"/>
        <end position="336"/>
    </location>
</feature>
<name>A0A1G1ZKN5_9BACT</name>
<feature type="transmembrane region" description="Helical" evidence="4">
    <location>
        <begin position="293"/>
        <end position="311"/>
    </location>
</feature>
<feature type="repeat" description="TPR" evidence="3">
    <location>
        <begin position="489"/>
        <end position="522"/>
    </location>
</feature>
<feature type="repeat" description="TPR" evidence="3">
    <location>
        <begin position="455"/>
        <end position="488"/>
    </location>
</feature>
<sequence>MLYIFLRSHARIFALFAITISILYGSILSHDFIHDDHGQIEQNIYIQSLSYLPKVITGCIWEAALGSCTFSSYYRPIQSLSYLFTYSISHEPWAFYLVNLFYFWILGCLVFLLAHLLTENKTIAFLTAFFFIIHPINTEVVAWIAAVPELTYTIFLVTGTILHILYRKNQITSYEWVYGAYGLGIASKEPAVFLPIILLILDYFHFKKSVKELITRKEIIRYILFVPILLLYLGARMYVLGSLGTDGFYSFTPKERIVHFFSLLGLYLKKLIYPYPLNFFYEFGVSSLTPTSLMYSFLFCILFSLLAYTAFRKNRAIILFACLWIFIFLSPALIFINSLGENVFSERYAFASGIGFSLLVALLANFLMKRYPYISQRVLRVVFLLVIILASSVVIKRTFDWKNDVILYNDTLIKNPNADLILYNYAVILRDNGEYAYAKTLFESVIAKGRLREPWKAHNNLGNILRMEGNTKEAFAHFKHAIEINKNHREAYSNIGALFIDEDNPLAALPYLCEALTIDPQFKNAENNFAHAINTLSTRKPETIYYEDMVKKKVFIKESGELPITFKSKECNTKQCSYFFSTHFTEPQIMLPFIIMSKNTHGIVEKAVDPIFNSDSNTIILSFDKKTERGLLDFIFPTCNGTYYSIREATQ</sequence>
<keyword evidence="4" id="KW-0472">Membrane</keyword>
<feature type="transmembrane region" description="Helical" evidence="4">
    <location>
        <begin position="348"/>
        <end position="366"/>
    </location>
</feature>
<keyword evidence="4" id="KW-0812">Transmembrane</keyword>
<feature type="transmembrane region" description="Helical" evidence="4">
    <location>
        <begin position="219"/>
        <end position="235"/>
    </location>
</feature>
<feature type="transmembrane region" description="Helical" evidence="4">
    <location>
        <begin position="93"/>
        <end position="116"/>
    </location>
</feature>
<dbReference type="PROSITE" id="PS50005">
    <property type="entry name" value="TPR"/>
    <property type="match status" value="2"/>
</dbReference>
<dbReference type="SMART" id="SM00028">
    <property type="entry name" value="TPR"/>
    <property type="match status" value="2"/>
</dbReference>
<dbReference type="PANTHER" id="PTHR44227:SF3">
    <property type="entry name" value="PROTEIN O-MANNOSYL-TRANSFERASE TMTC4"/>
    <property type="match status" value="1"/>
</dbReference>
<dbReference type="Gene3D" id="1.25.40.10">
    <property type="entry name" value="Tetratricopeptide repeat domain"/>
    <property type="match status" value="1"/>
</dbReference>
<keyword evidence="4" id="KW-1133">Transmembrane helix</keyword>
<dbReference type="STRING" id="1798406.A3A04_01680"/>
<dbReference type="PANTHER" id="PTHR44227">
    <property type="match status" value="1"/>
</dbReference>
<accession>A0A1G1ZKN5</accession>
<dbReference type="Pfam" id="PF00515">
    <property type="entry name" value="TPR_1"/>
    <property type="match status" value="1"/>
</dbReference>
<reference evidence="5 6" key="1">
    <citation type="journal article" date="2016" name="Nat. Commun.">
        <title>Thousands of microbial genomes shed light on interconnected biogeochemical processes in an aquifer system.</title>
        <authorList>
            <person name="Anantharaman K."/>
            <person name="Brown C.T."/>
            <person name="Hug L.A."/>
            <person name="Sharon I."/>
            <person name="Castelle C.J."/>
            <person name="Probst A.J."/>
            <person name="Thomas B.C."/>
            <person name="Singh A."/>
            <person name="Wilkins M.J."/>
            <person name="Karaoz U."/>
            <person name="Brodie E.L."/>
            <person name="Williams K.H."/>
            <person name="Hubbard S.S."/>
            <person name="Banfield J.F."/>
        </authorList>
    </citation>
    <scope>NUCLEOTIDE SEQUENCE [LARGE SCALE GENOMIC DNA]</scope>
</reference>
<feature type="transmembrane region" description="Helical" evidence="4">
    <location>
        <begin position="123"/>
        <end position="144"/>
    </location>
</feature>
<dbReference type="InterPro" id="IPR019734">
    <property type="entry name" value="TPR_rpt"/>
</dbReference>